<comment type="caution">
    <text evidence="1">The sequence shown here is derived from an EMBL/GenBank/DDBJ whole genome shotgun (WGS) entry which is preliminary data.</text>
</comment>
<evidence type="ECO:0000313" key="2">
    <source>
        <dbReference type="Proteomes" id="UP000754495"/>
    </source>
</evidence>
<keyword evidence="2" id="KW-1185">Reference proteome</keyword>
<organism evidence="1 2">
    <name type="scientific">Amycolatopsis viridis</name>
    <dbReference type="NCBI Taxonomy" id="185678"/>
    <lineage>
        <taxon>Bacteria</taxon>
        <taxon>Bacillati</taxon>
        <taxon>Actinomycetota</taxon>
        <taxon>Actinomycetes</taxon>
        <taxon>Pseudonocardiales</taxon>
        <taxon>Pseudonocardiaceae</taxon>
        <taxon>Amycolatopsis</taxon>
    </lineage>
</organism>
<protein>
    <submittedName>
        <fullName evidence="1">Uncharacterized protein</fullName>
    </submittedName>
</protein>
<accession>A0ABX0SWY8</accession>
<proteinExistence type="predicted"/>
<dbReference type="EMBL" id="JAANOU010000001">
    <property type="protein sequence ID" value="NIH81458.1"/>
    <property type="molecule type" value="Genomic_DNA"/>
</dbReference>
<dbReference type="RefSeq" id="WP_313886198.1">
    <property type="nucleotide sequence ID" value="NZ_JAANOU010000001.1"/>
</dbReference>
<gene>
    <name evidence="1" type="ORF">FHX46_003988</name>
</gene>
<sequence>MTERVRVPEARDEPGGPGGAFLLARPRSGLVGETHRVAHVFPLPAGQQPGLLVAYCGYSGRPGELDLLDRPAGMPCERCLVIAARRAGAESIPHPRRG</sequence>
<dbReference type="Proteomes" id="UP000754495">
    <property type="component" value="Unassembled WGS sequence"/>
</dbReference>
<evidence type="ECO:0000313" key="1">
    <source>
        <dbReference type="EMBL" id="NIH81458.1"/>
    </source>
</evidence>
<reference evidence="1 2" key="1">
    <citation type="submission" date="2020-03" db="EMBL/GenBank/DDBJ databases">
        <title>Sequencing the genomes of 1000 actinobacteria strains.</title>
        <authorList>
            <person name="Klenk H.-P."/>
        </authorList>
    </citation>
    <scope>NUCLEOTIDE SEQUENCE [LARGE SCALE GENOMIC DNA]</scope>
    <source>
        <strain evidence="1 2">DSM 45668</strain>
    </source>
</reference>
<name>A0ABX0SWY8_9PSEU</name>